<evidence type="ECO:0000259" key="3">
    <source>
        <dbReference type="PROSITE" id="PS51752"/>
    </source>
</evidence>
<dbReference type="GO" id="GO:0030246">
    <property type="term" value="F:carbohydrate binding"/>
    <property type="evidence" value="ECO:0007669"/>
    <property type="project" value="UniProtKB-KW"/>
</dbReference>
<dbReference type="Pfam" id="PF01419">
    <property type="entry name" value="Jacalin"/>
    <property type="match status" value="1"/>
</dbReference>
<feature type="domain" description="Jacalin-type lectin" evidence="3">
    <location>
        <begin position="3"/>
        <end position="156"/>
    </location>
</feature>
<dbReference type="AlphaFoldDB" id="A0A0D3D112"/>
<keyword evidence="2" id="KW-0430">Lectin</keyword>
<dbReference type="SMART" id="SM00915">
    <property type="entry name" value="Jacalin"/>
    <property type="match status" value="1"/>
</dbReference>
<dbReference type="RefSeq" id="XP_013591226.1">
    <property type="nucleotide sequence ID" value="XM_013735772.1"/>
</dbReference>
<evidence type="ECO:0000256" key="2">
    <source>
        <dbReference type="ARBA" id="ARBA00022734"/>
    </source>
</evidence>
<proteinExistence type="inferred from homology"/>
<dbReference type="KEGG" id="boe:106299742"/>
<dbReference type="InterPro" id="IPR036404">
    <property type="entry name" value="Jacalin-like_lectin_dom_sf"/>
</dbReference>
<name>A0A0D3D112_BRAOL</name>
<dbReference type="SUPFAM" id="SSF51101">
    <property type="entry name" value="Mannose-binding lectins"/>
    <property type="match status" value="1"/>
</dbReference>
<evidence type="ECO:0000313" key="5">
    <source>
        <dbReference type="Proteomes" id="UP000032141"/>
    </source>
</evidence>
<organism evidence="4 5">
    <name type="scientific">Brassica oleracea var. oleracea</name>
    <dbReference type="NCBI Taxonomy" id="109376"/>
    <lineage>
        <taxon>Eukaryota</taxon>
        <taxon>Viridiplantae</taxon>
        <taxon>Streptophyta</taxon>
        <taxon>Embryophyta</taxon>
        <taxon>Tracheophyta</taxon>
        <taxon>Spermatophyta</taxon>
        <taxon>Magnoliopsida</taxon>
        <taxon>eudicotyledons</taxon>
        <taxon>Gunneridae</taxon>
        <taxon>Pentapetalae</taxon>
        <taxon>rosids</taxon>
        <taxon>malvids</taxon>
        <taxon>Brassicales</taxon>
        <taxon>Brassicaceae</taxon>
        <taxon>Brassiceae</taxon>
        <taxon>Brassica</taxon>
    </lineage>
</organism>
<dbReference type="Proteomes" id="UP000032141">
    <property type="component" value="Chromosome C6"/>
</dbReference>
<dbReference type="GeneID" id="106299742"/>
<dbReference type="PANTHER" id="PTHR47293">
    <property type="entry name" value="JACALIN-RELATED LECTIN 3"/>
    <property type="match status" value="1"/>
</dbReference>
<dbReference type="OMA" id="KLGGYCK"/>
<evidence type="ECO:0000313" key="4">
    <source>
        <dbReference type="EnsemblPlants" id="Bo6g120070.1"/>
    </source>
</evidence>
<dbReference type="InterPro" id="IPR001229">
    <property type="entry name" value="Jacalin-like_lectin_dom"/>
</dbReference>
<evidence type="ECO:0000256" key="1">
    <source>
        <dbReference type="ARBA" id="ARBA00006568"/>
    </source>
</evidence>
<accession>A0A0D3D112</accession>
<dbReference type="HOGENOM" id="CLU_1680372_0_0_1"/>
<dbReference type="OrthoDB" id="1114950at2759"/>
<protein>
    <recommendedName>
        <fullName evidence="3">Jacalin-type lectin domain-containing protein</fullName>
    </recommendedName>
</protein>
<dbReference type="Gramene" id="Bo6g120070.1">
    <property type="protein sequence ID" value="Bo6g120070.1"/>
    <property type="gene ID" value="Bo6g120070"/>
</dbReference>
<dbReference type="PANTHER" id="PTHR47293:SF27">
    <property type="entry name" value="JACALIN-TYPE LECTIN DOMAIN-CONTAINING PROTEIN"/>
    <property type="match status" value="1"/>
</dbReference>
<dbReference type="PROSITE" id="PS51752">
    <property type="entry name" value="JACALIN_LECTIN"/>
    <property type="match status" value="1"/>
</dbReference>
<keyword evidence="5" id="KW-1185">Reference proteome</keyword>
<comment type="similarity">
    <text evidence="1">Belongs to the jacalin lectin family.</text>
</comment>
<reference evidence="4 5" key="1">
    <citation type="journal article" date="2014" name="Genome Biol.">
        <title>Transcriptome and methylome profiling reveals relics of genome dominance in the mesopolyploid Brassica oleracea.</title>
        <authorList>
            <person name="Parkin I.A."/>
            <person name="Koh C."/>
            <person name="Tang H."/>
            <person name="Robinson S.J."/>
            <person name="Kagale S."/>
            <person name="Clarke W.E."/>
            <person name="Town C.D."/>
            <person name="Nixon J."/>
            <person name="Krishnakumar V."/>
            <person name="Bidwell S.L."/>
            <person name="Denoeud F."/>
            <person name="Belcram H."/>
            <person name="Links M.G."/>
            <person name="Just J."/>
            <person name="Clarke C."/>
            <person name="Bender T."/>
            <person name="Huebert T."/>
            <person name="Mason A.S."/>
            <person name="Pires J.C."/>
            <person name="Barker G."/>
            <person name="Moore J."/>
            <person name="Walley P.G."/>
            <person name="Manoli S."/>
            <person name="Batley J."/>
            <person name="Edwards D."/>
            <person name="Nelson M.N."/>
            <person name="Wang X."/>
            <person name="Paterson A.H."/>
            <person name="King G."/>
            <person name="Bancroft I."/>
            <person name="Chalhoub B."/>
            <person name="Sharpe A.G."/>
        </authorList>
    </citation>
    <scope>NUCLEOTIDE SEQUENCE</scope>
    <source>
        <strain evidence="4 5">cv. TO1000</strain>
    </source>
</reference>
<dbReference type="EnsemblPlants" id="Bo6g120070.1">
    <property type="protein sequence ID" value="Bo6g120070.1"/>
    <property type="gene ID" value="Bo6g120070"/>
</dbReference>
<dbReference type="SMR" id="A0A0D3D112"/>
<sequence>MAQQRMGPSGFQLAGDNSFDDGALDFDSVKNVSIGVREKQIVFISLTYSRGEKDQTITHGEQPNENMEIEFGKLGGYCKTVGGTYKRGTPQLPTGYISNLYFVTSEGQKTESYVRAAADESDEAFSFTADGETQLVGLFGRFGQKGLITIGALFAPE</sequence>
<dbReference type="Gene3D" id="2.100.10.30">
    <property type="entry name" value="Jacalin-like lectin domain"/>
    <property type="match status" value="1"/>
</dbReference>
<reference evidence="4" key="2">
    <citation type="submission" date="2015-03" db="UniProtKB">
        <authorList>
            <consortium name="EnsemblPlants"/>
        </authorList>
    </citation>
    <scope>IDENTIFICATION</scope>
</reference>